<dbReference type="EMBL" id="SMOL01000695">
    <property type="protein sequence ID" value="KAB2602021.1"/>
    <property type="molecule type" value="Genomic_DNA"/>
</dbReference>
<reference evidence="1 2" key="1">
    <citation type="submission" date="2019-09" db="EMBL/GenBank/DDBJ databases">
        <authorList>
            <person name="Ou C."/>
        </authorList>
    </citation>
    <scope>NUCLEOTIDE SEQUENCE [LARGE SCALE GENOMIC DNA]</scope>
    <source>
        <strain evidence="1">S2</strain>
        <tissue evidence="1">Leaf</tissue>
    </source>
</reference>
<evidence type="ECO:0000313" key="1">
    <source>
        <dbReference type="EMBL" id="KAB2602021.1"/>
    </source>
</evidence>
<dbReference type="Proteomes" id="UP000327157">
    <property type="component" value="Chromosome 10"/>
</dbReference>
<gene>
    <name evidence="1" type="ORF">D8674_003026</name>
</gene>
<dbReference type="InterPro" id="IPR053234">
    <property type="entry name" value="RPM1_Interactor"/>
</dbReference>
<protein>
    <submittedName>
        <fullName evidence="1">Uncharacterized protein</fullName>
    </submittedName>
</protein>
<dbReference type="OrthoDB" id="1174102at2759"/>
<dbReference type="PANTHER" id="PTHR33443">
    <property type="entry name" value="ZGC:112980"/>
    <property type="match status" value="1"/>
</dbReference>
<accession>A0A5N5FJZ0</accession>
<name>A0A5N5FJZ0_9ROSA</name>
<organism evidence="1 2">
    <name type="scientific">Pyrus ussuriensis x Pyrus communis</name>
    <dbReference type="NCBI Taxonomy" id="2448454"/>
    <lineage>
        <taxon>Eukaryota</taxon>
        <taxon>Viridiplantae</taxon>
        <taxon>Streptophyta</taxon>
        <taxon>Embryophyta</taxon>
        <taxon>Tracheophyta</taxon>
        <taxon>Spermatophyta</taxon>
        <taxon>Magnoliopsida</taxon>
        <taxon>eudicotyledons</taxon>
        <taxon>Gunneridae</taxon>
        <taxon>Pentapetalae</taxon>
        <taxon>rosids</taxon>
        <taxon>fabids</taxon>
        <taxon>Rosales</taxon>
        <taxon>Rosaceae</taxon>
        <taxon>Amygdaloideae</taxon>
        <taxon>Maleae</taxon>
        <taxon>Pyrus</taxon>
    </lineage>
</organism>
<dbReference type="AlphaFoldDB" id="A0A5N5FJZ0"/>
<keyword evidence="2" id="KW-1185">Reference proteome</keyword>
<sequence>MASPISTSGFPSVRARQSAATCDSAMETRVSSLEAIIASLPSLIATAIDNALEKAFEKAFAKAFDASLEKFRREMLSRGAGEGISAPLAGDHHASPAIDPIQLPRSPICAEGARSHLSDDQLPRIDLDEEDNFDCVSELLESVDKVTDDDDSDDIVVISEVNSKPSQESLKRTVADDDDDCVVLDGDPDKPVSVVEDSGSGSDELLVVGETGQHVETTLIHDIFVPNSLSKLPSPRTIVIFVIVMSVTRWHHVYIGPLIIVMPRMKKRYIEHGEKYSRHGKLVRILAGKLVSNSLRFSNLPFSNLSFSSHLLSSVAGYEPPSLLKRKNLFDTTCD</sequence>
<reference evidence="2" key="2">
    <citation type="submission" date="2019-10" db="EMBL/GenBank/DDBJ databases">
        <title>A de novo genome assembly of a pear dwarfing rootstock.</title>
        <authorList>
            <person name="Wang F."/>
            <person name="Wang J."/>
            <person name="Li S."/>
            <person name="Zhang Y."/>
            <person name="Fang M."/>
            <person name="Ma L."/>
            <person name="Zhao Y."/>
            <person name="Jiang S."/>
        </authorList>
    </citation>
    <scope>NUCLEOTIDE SEQUENCE [LARGE SCALE GENOMIC DNA]</scope>
</reference>
<reference evidence="1 2" key="3">
    <citation type="submission" date="2019-11" db="EMBL/GenBank/DDBJ databases">
        <title>A de novo genome assembly of a pear dwarfing rootstock.</title>
        <authorList>
            <person name="Wang F."/>
            <person name="Wang J."/>
            <person name="Li S."/>
            <person name="Zhang Y."/>
            <person name="Fang M."/>
            <person name="Ma L."/>
            <person name="Zhao Y."/>
            <person name="Jiang S."/>
        </authorList>
    </citation>
    <scope>NUCLEOTIDE SEQUENCE [LARGE SCALE GENOMIC DNA]</scope>
    <source>
        <strain evidence="1">S2</strain>
        <tissue evidence="1">Leaf</tissue>
    </source>
</reference>
<comment type="caution">
    <text evidence="1">The sequence shown here is derived from an EMBL/GenBank/DDBJ whole genome shotgun (WGS) entry which is preliminary data.</text>
</comment>
<evidence type="ECO:0000313" key="2">
    <source>
        <dbReference type="Proteomes" id="UP000327157"/>
    </source>
</evidence>
<dbReference type="PANTHER" id="PTHR33443:SF35">
    <property type="entry name" value="VQ DOMAIN-CONTAINING PROTEIN"/>
    <property type="match status" value="1"/>
</dbReference>
<proteinExistence type="predicted"/>